<sequence length="292" mass="31214">MRGSHLALLIAIVGGCAAFAAADRIGYRERPAGLQDDAWLARHGAFGPGRDVRITAPPGGWGRPLRVQGGRHVLIDGRNELVGRMALRQQTGSVTISNARIFMTEEGDAIAVASRNGHAPDVTLNNIVVGGVRGTREGVHSDIFQGQGDIGRLTINDLTGSSGYQGIFLKGTPGRAVGSVHLNRVVLSHSGAALGFLLWFGDGIRKPGDVAAPRFPVYLNQVYVIPRPGEDLSRSIYPNRGITDARGRDIGAYSTDGGRTWRWPPAANIHGVVIAGPPPRSFYERQGRDRHG</sequence>
<reference evidence="1 2" key="1">
    <citation type="submission" date="2017-09" db="EMBL/GenBank/DDBJ databases">
        <title>The Catabolism of 3,6-Dichlorosalicylic acid is Initiated by the Cytochrome P450 Monooxygenase DsmABC in Rhizorhabdus dicambivorans Ndbn-20.</title>
        <authorList>
            <person name="Na L."/>
        </authorList>
    </citation>
    <scope>NUCLEOTIDE SEQUENCE [LARGE SCALE GENOMIC DNA]</scope>
    <source>
        <strain evidence="1 2">Ndbn-20m</strain>
    </source>
</reference>
<gene>
    <name evidence="1" type="ORF">COO09_18590</name>
</gene>
<dbReference type="SUPFAM" id="SSF51126">
    <property type="entry name" value="Pectin lyase-like"/>
    <property type="match status" value="1"/>
</dbReference>
<dbReference type="RefSeq" id="WP_066967030.1">
    <property type="nucleotide sequence ID" value="NZ_CP023449.1"/>
</dbReference>
<dbReference type="AlphaFoldDB" id="A0A2A4FRE1"/>
<proteinExistence type="predicted"/>
<protein>
    <recommendedName>
        <fullName evidence="3">Right-handed parallel beta-helix repeat-containing protein</fullName>
    </recommendedName>
</protein>
<name>A0A2A4FRE1_9SPHN</name>
<organism evidence="1 2">
    <name type="scientific">Rhizorhabdus dicambivorans</name>
    <dbReference type="NCBI Taxonomy" id="1850238"/>
    <lineage>
        <taxon>Bacteria</taxon>
        <taxon>Pseudomonadati</taxon>
        <taxon>Pseudomonadota</taxon>
        <taxon>Alphaproteobacteria</taxon>
        <taxon>Sphingomonadales</taxon>
        <taxon>Sphingomonadaceae</taxon>
        <taxon>Rhizorhabdus</taxon>
    </lineage>
</organism>
<dbReference type="EMBL" id="NWUF01000023">
    <property type="protein sequence ID" value="PCE40727.1"/>
    <property type="molecule type" value="Genomic_DNA"/>
</dbReference>
<dbReference type="InterPro" id="IPR011050">
    <property type="entry name" value="Pectin_lyase_fold/virulence"/>
</dbReference>
<evidence type="ECO:0000313" key="1">
    <source>
        <dbReference type="EMBL" id="PCE40727.1"/>
    </source>
</evidence>
<dbReference type="Proteomes" id="UP000218934">
    <property type="component" value="Unassembled WGS sequence"/>
</dbReference>
<comment type="caution">
    <text evidence="1">The sequence shown here is derived from an EMBL/GenBank/DDBJ whole genome shotgun (WGS) entry which is preliminary data.</text>
</comment>
<dbReference type="PROSITE" id="PS51257">
    <property type="entry name" value="PROKAR_LIPOPROTEIN"/>
    <property type="match status" value="1"/>
</dbReference>
<accession>A0A2A4FRE1</accession>
<keyword evidence="2" id="KW-1185">Reference proteome</keyword>
<dbReference type="KEGG" id="rdi:CMV14_09480"/>
<evidence type="ECO:0000313" key="2">
    <source>
        <dbReference type="Proteomes" id="UP000218934"/>
    </source>
</evidence>
<evidence type="ECO:0008006" key="3">
    <source>
        <dbReference type="Google" id="ProtNLM"/>
    </source>
</evidence>